<dbReference type="SUPFAM" id="SSF46626">
    <property type="entry name" value="Cytochrome c"/>
    <property type="match status" value="1"/>
</dbReference>
<dbReference type="Gene3D" id="1.10.760.10">
    <property type="entry name" value="Cytochrome c-like domain"/>
    <property type="match status" value="1"/>
</dbReference>
<dbReference type="PATRIC" id="fig|48936.3.peg.1968"/>
<dbReference type="AlphaFoldDB" id="A0A0B8ZK76"/>
<keyword evidence="3" id="KW-1185">Reference proteome</keyword>
<keyword evidence="1" id="KW-0732">Signal</keyword>
<name>A0A0B8ZK76_9SPHN</name>
<sequence>MKRLALALVAVLAALAAGAGVEAGEPVMRGVSNPQQARIDYILKCQGCHRPDGGGDDRSNPPMKNVVARFLQVPGGREFLGRVPGVSTVDLDDVRLANLLNWTLYTYDPAHMPADFRPYTAQEIGSLRRHPLRLERAPMRARLVAGFEQERTQTQSP</sequence>
<dbReference type="RefSeq" id="WP_039333865.1">
    <property type="nucleotide sequence ID" value="NZ_JBNNWK010000001.1"/>
</dbReference>
<evidence type="ECO:0000313" key="3">
    <source>
        <dbReference type="Proteomes" id="UP000031338"/>
    </source>
</evidence>
<reference evidence="2 3" key="1">
    <citation type="submission" date="2014-10" db="EMBL/GenBank/DDBJ databases">
        <title>Draft genome sequence of Novosphingobium subterraneum DSM 12447.</title>
        <authorList>
            <person name="Gan H.M."/>
            <person name="Gan H.Y."/>
            <person name="Savka M.A."/>
        </authorList>
    </citation>
    <scope>NUCLEOTIDE SEQUENCE [LARGE SCALE GENOMIC DNA]</scope>
    <source>
        <strain evidence="2 3">DSM 12447</strain>
    </source>
</reference>
<comment type="caution">
    <text evidence="2">The sequence shown here is derived from an EMBL/GenBank/DDBJ whole genome shotgun (WGS) entry which is preliminary data.</text>
</comment>
<dbReference type="STRING" id="48936.NJ75_01958"/>
<organism evidence="2 3">
    <name type="scientific">Novosphingobium subterraneum</name>
    <dbReference type="NCBI Taxonomy" id="48936"/>
    <lineage>
        <taxon>Bacteria</taxon>
        <taxon>Pseudomonadati</taxon>
        <taxon>Pseudomonadota</taxon>
        <taxon>Alphaproteobacteria</taxon>
        <taxon>Sphingomonadales</taxon>
        <taxon>Sphingomonadaceae</taxon>
        <taxon>Novosphingobium</taxon>
    </lineage>
</organism>
<evidence type="ECO:0000313" key="2">
    <source>
        <dbReference type="EMBL" id="KHS46722.1"/>
    </source>
</evidence>
<evidence type="ECO:0000256" key="1">
    <source>
        <dbReference type="SAM" id="SignalP"/>
    </source>
</evidence>
<protein>
    <submittedName>
        <fullName evidence="2">Cytochrome c, class I</fullName>
    </submittedName>
</protein>
<dbReference type="Proteomes" id="UP000031338">
    <property type="component" value="Unassembled WGS sequence"/>
</dbReference>
<dbReference type="GO" id="GO:0020037">
    <property type="term" value="F:heme binding"/>
    <property type="evidence" value="ECO:0007669"/>
    <property type="project" value="InterPro"/>
</dbReference>
<accession>A0A0B8ZK76</accession>
<gene>
    <name evidence="2" type="ORF">NJ75_01958</name>
</gene>
<feature type="chain" id="PRO_5002126818" evidence="1">
    <location>
        <begin position="20"/>
        <end position="157"/>
    </location>
</feature>
<dbReference type="GO" id="GO:0009055">
    <property type="term" value="F:electron transfer activity"/>
    <property type="evidence" value="ECO:0007669"/>
    <property type="project" value="InterPro"/>
</dbReference>
<feature type="signal peptide" evidence="1">
    <location>
        <begin position="1"/>
        <end position="19"/>
    </location>
</feature>
<dbReference type="EMBL" id="JRVC01000008">
    <property type="protein sequence ID" value="KHS46722.1"/>
    <property type="molecule type" value="Genomic_DNA"/>
</dbReference>
<proteinExistence type="predicted"/>
<dbReference type="InterPro" id="IPR036909">
    <property type="entry name" value="Cyt_c-like_dom_sf"/>
</dbReference>